<protein>
    <recommendedName>
        <fullName evidence="8">Rhodopsin domain-containing protein</fullName>
    </recommendedName>
</protein>
<evidence type="ECO:0000313" key="12">
    <source>
        <dbReference type="Proteomes" id="UP000282582"/>
    </source>
</evidence>
<feature type="region of interest" description="Disordered" evidence="6">
    <location>
        <begin position="419"/>
        <end position="446"/>
    </location>
</feature>
<feature type="transmembrane region" description="Helical" evidence="7">
    <location>
        <begin position="101"/>
        <end position="128"/>
    </location>
</feature>
<gene>
    <name evidence="10" type="ORF">D0866_04281</name>
    <name evidence="9" type="ORF">D0868_05909</name>
</gene>
<evidence type="ECO:0000256" key="2">
    <source>
        <dbReference type="ARBA" id="ARBA00022692"/>
    </source>
</evidence>
<keyword evidence="2 7" id="KW-0812">Transmembrane</keyword>
<reference evidence="11 12" key="1">
    <citation type="journal article" date="2018" name="BMC Genomics">
        <title>Genomic evidence for intraspecific hybridization in a clonal and extremely halotolerant yeast.</title>
        <authorList>
            <person name="Gostincar C."/>
            <person name="Stajich J.E."/>
            <person name="Zupancic J."/>
            <person name="Zalar P."/>
            <person name="Gunde-Cimerman N."/>
        </authorList>
    </citation>
    <scope>NUCLEOTIDE SEQUENCE [LARGE SCALE GENOMIC DNA]</scope>
    <source>
        <strain evidence="10 11">EXF-6651</strain>
        <strain evidence="9 12">EXF-6654</strain>
    </source>
</reference>
<comment type="similarity">
    <text evidence="5">Belongs to the SAT4 family.</text>
</comment>
<dbReference type="Proteomes" id="UP000276864">
    <property type="component" value="Unassembled WGS sequence"/>
</dbReference>
<evidence type="ECO:0000256" key="3">
    <source>
        <dbReference type="ARBA" id="ARBA00022989"/>
    </source>
</evidence>
<feature type="transmembrane region" description="Helical" evidence="7">
    <location>
        <begin position="28"/>
        <end position="48"/>
    </location>
</feature>
<evidence type="ECO:0000313" key="11">
    <source>
        <dbReference type="Proteomes" id="UP000276864"/>
    </source>
</evidence>
<feature type="transmembrane region" description="Helical" evidence="7">
    <location>
        <begin position="222"/>
        <end position="246"/>
    </location>
</feature>
<dbReference type="EMBL" id="QWIK01000428">
    <property type="protein sequence ID" value="RMY06360.1"/>
    <property type="molecule type" value="Genomic_DNA"/>
</dbReference>
<dbReference type="Proteomes" id="UP000282582">
    <property type="component" value="Unassembled WGS sequence"/>
</dbReference>
<evidence type="ECO:0000313" key="10">
    <source>
        <dbReference type="EMBL" id="RMY35931.1"/>
    </source>
</evidence>
<dbReference type="PANTHER" id="PTHR33048">
    <property type="entry name" value="PTH11-LIKE INTEGRAL MEMBRANE PROTEIN (AFU_ORTHOLOGUE AFUA_5G11245)"/>
    <property type="match status" value="1"/>
</dbReference>
<evidence type="ECO:0000256" key="7">
    <source>
        <dbReference type="SAM" id="Phobius"/>
    </source>
</evidence>
<name>A0A3M6YTL5_HORWE</name>
<feature type="transmembrane region" description="Helical" evidence="7">
    <location>
        <begin position="187"/>
        <end position="210"/>
    </location>
</feature>
<dbReference type="Pfam" id="PF20684">
    <property type="entry name" value="Fung_rhodopsin"/>
    <property type="match status" value="1"/>
</dbReference>
<dbReference type="EMBL" id="QWIM01000339">
    <property type="protein sequence ID" value="RMY35931.1"/>
    <property type="molecule type" value="Genomic_DNA"/>
</dbReference>
<dbReference type="GO" id="GO:0016020">
    <property type="term" value="C:membrane"/>
    <property type="evidence" value="ECO:0007669"/>
    <property type="project" value="UniProtKB-SubCell"/>
</dbReference>
<dbReference type="PANTHER" id="PTHR33048:SF129">
    <property type="entry name" value="INTEGRAL MEMBRANE PROTEIN-RELATED"/>
    <property type="match status" value="1"/>
</dbReference>
<evidence type="ECO:0000259" key="8">
    <source>
        <dbReference type="Pfam" id="PF20684"/>
    </source>
</evidence>
<sequence length="446" mass="50070">MRFPPLEVLSTWPTPNYDDPKTRGQASLIVNIIFLFLVLVAVALRVYSRTSVRRWFGLDDIMIGLATLFTIGLTVVVVLANERFGWDRHIYDIPFDHIEKANIIALTAKVAFTLAATFTRLSLCMFYYRLVGDSGIVWFRWVVHANVGFTISVCITFVFLSVFLCTPVQYYWEFPPTTDGHCLDEGIATLAAGALNLAADFLATITPIPLVMRLNMRLKYRIGVSVLFGLGFIVIVAGIVRTYYIWKGLMDTYDETWYAYPLWIAAAVEIDVGVVSIGIPSSYSNAQTDLVGADLCVRAGFEDLVSLFDTQHSRVLFARAIRPKQPASHQRKQHNFIETVVKEKLLQRNCQITMGSVRIPEPDTIGSNGSWLDMSKSRTEVTCEPAAPQKGDRIAPALEILRRDSVELESLCYARTASSVSHHGPGSYPDERHLTPSDHEFAKRYL</sequence>
<dbReference type="VEuPathDB" id="FungiDB:BTJ68_02574"/>
<feature type="domain" description="Rhodopsin" evidence="8">
    <location>
        <begin position="44"/>
        <end position="282"/>
    </location>
</feature>
<keyword evidence="4 7" id="KW-0472">Membrane</keyword>
<comment type="caution">
    <text evidence="9">The sequence shown here is derived from an EMBL/GenBank/DDBJ whole genome shotgun (WGS) entry which is preliminary data.</text>
</comment>
<evidence type="ECO:0000256" key="4">
    <source>
        <dbReference type="ARBA" id="ARBA00023136"/>
    </source>
</evidence>
<proteinExistence type="inferred from homology"/>
<dbReference type="InterPro" id="IPR052337">
    <property type="entry name" value="SAT4-like"/>
</dbReference>
<accession>A0A3M6YTL5</accession>
<feature type="transmembrane region" description="Helical" evidence="7">
    <location>
        <begin position="258"/>
        <end position="279"/>
    </location>
</feature>
<evidence type="ECO:0000256" key="1">
    <source>
        <dbReference type="ARBA" id="ARBA00004141"/>
    </source>
</evidence>
<feature type="transmembrane region" description="Helical" evidence="7">
    <location>
        <begin position="149"/>
        <end position="172"/>
    </location>
</feature>
<dbReference type="AlphaFoldDB" id="A0A3M6YTL5"/>
<organism evidence="9 12">
    <name type="scientific">Hortaea werneckii</name>
    <name type="common">Black yeast</name>
    <name type="synonym">Cladosporium werneckii</name>
    <dbReference type="NCBI Taxonomy" id="91943"/>
    <lineage>
        <taxon>Eukaryota</taxon>
        <taxon>Fungi</taxon>
        <taxon>Dikarya</taxon>
        <taxon>Ascomycota</taxon>
        <taxon>Pezizomycotina</taxon>
        <taxon>Dothideomycetes</taxon>
        <taxon>Dothideomycetidae</taxon>
        <taxon>Mycosphaerellales</taxon>
        <taxon>Teratosphaeriaceae</taxon>
        <taxon>Hortaea</taxon>
    </lineage>
</organism>
<feature type="transmembrane region" description="Helical" evidence="7">
    <location>
        <begin position="60"/>
        <end position="81"/>
    </location>
</feature>
<evidence type="ECO:0000256" key="5">
    <source>
        <dbReference type="ARBA" id="ARBA00038359"/>
    </source>
</evidence>
<evidence type="ECO:0000256" key="6">
    <source>
        <dbReference type="SAM" id="MobiDB-lite"/>
    </source>
</evidence>
<dbReference type="InterPro" id="IPR049326">
    <property type="entry name" value="Rhodopsin_dom_fungi"/>
</dbReference>
<comment type="subcellular location">
    <subcellularLocation>
        <location evidence="1">Membrane</location>
        <topology evidence="1">Multi-pass membrane protein</topology>
    </subcellularLocation>
</comment>
<evidence type="ECO:0000313" key="9">
    <source>
        <dbReference type="EMBL" id="RMY06360.1"/>
    </source>
</evidence>
<keyword evidence="3 7" id="KW-1133">Transmembrane helix</keyword>
<feature type="compositionally biased region" description="Basic and acidic residues" evidence="6">
    <location>
        <begin position="429"/>
        <end position="446"/>
    </location>
</feature>